<evidence type="ECO:0000256" key="1">
    <source>
        <dbReference type="SAM" id="MobiDB-lite"/>
    </source>
</evidence>
<organism evidence="2 3">
    <name type="scientific">Sanguibacter gelidistatuariae</name>
    <dbReference type="NCBI Taxonomy" id="1814289"/>
    <lineage>
        <taxon>Bacteria</taxon>
        <taxon>Bacillati</taxon>
        <taxon>Actinomycetota</taxon>
        <taxon>Actinomycetes</taxon>
        <taxon>Micrococcales</taxon>
        <taxon>Sanguibacteraceae</taxon>
        <taxon>Sanguibacter</taxon>
    </lineage>
</organism>
<gene>
    <name evidence="2" type="ORF">SAMN05216410_1412</name>
</gene>
<dbReference type="STRING" id="1814289.SAMN05216410_1412"/>
<name>A0A1G6JTJ2_9MICO</name>
<protein>
    <submittedName>
        <fullName evidence="2">Uncharacterized protein</fullName>
    </submittedName>
</protein>
<dbReference type="Proteomes" id="UP000199039">
    <property type="component" value="Unassembled WGS sequence"/>
</dbReference>
<feature type="compositionally biased region" description="Basic and acidic residues" evidence="1">
    <location>
        <begin position="85"/>
        <end position="123"/>
    </location>
</feature>
<accession>A0A1G6JTJ2</accession>
<dbReference type="AlphaFoldDB" id="A0A1G6JTJ2"/>
<proteinExistence type="predicted"/>
<evidence type="ECO:0000313" key="3">
    <source>
        <dbReference type="Proteomes" id="UP000199039"/>
    </source>
</evidence>
<dbReference type="RefSeq" id="WP_093181952.1">
    <property type="nucleotide sequence ID" value="NZ_FMYH01000002.1"/>
</dbReference>
<keyword evidence="3" id="KW-1185">Reference proteome</keyword>
<evidence type="ECO:0000313" key="2">
    <source>
        <dbReference type="EMBL" id="SDC22007.1"/>
    </source>
</evidence>
<sequence>MARLFWVGTGVALTVVVVIKGRQIIHRYAPAAVVDRATATAAATGSALSDAATHFLSDFRAARDERARELADALLAPTQGSVEDLQARRRAYDADAARDDAGRHGPGRHADDSERATRARYAVDNDNAPIQDDDSDDDELGYSF</sequence>
<feature type="region of interest" description="Disordered" evidence="1">
    <location>
        <begin position="85"/>
        <end position="144"/>
    </location>
</feature>
<dbReference type="EMBL" id="FMYH01000002">
    <property type="protein sequence ID" value="SDC22007.1"/>
    <property type="molecule type" value="Genomic_DNA"/>
</dbReference>
<reference evidence="2 3" key="1">
    <citation type="submission" date="2016-09" db="EMBL/GenBank/DDBJ databases">
        <authorList>
            <person name="Capua I."/>
            <person name="De Benedictis P."/>
            <person name="Joannis T."/>
            <person name="Lombin L.H."/>
            <person name="Cattoli G."/>
        </authorList>
    </citation>
    <scope>NUCLEOTIDE SEQUENCE [LARGE SCALE GENOMIC DNA]</scope>
    <source>
        <strain evidence="2 3">ISLP-3</strain>
    </source>
</reference>
<feature type="compositionally biased region" description="Acidic residues" evidence="1">
    <location>
        <begin position="131"/>
        <end position="144"/>
    </location>
</feature>